<dbReference type="Pfam" id="PF01844">
    <property type="entry name" value="HNH"/>
    <property type="match status" value="1"/>
</dbReference>
<gene>
    <name evidence="3" type="ORF">IPV26_00785</name>
</gene>
<sequence length="143" mass="15627">MADWPYNTIAWKKLRLAKLNAEPLCYACKMLGRYVPAKAVDHIDAIAKGGEPFPPLNGLMSLCIPCHNSKTNAVDHPNAKSGKRRALKGFDMDGNPIDPNDDWHGEGGENHQNHSDRGPGSKNGKYLVSQGQVIDTDDDLGFS</sequence>
<feature type="region of interest" description="Disordered" evidence="1">
    <location>
        <begin position="73"/>
        <end position="143"/>
    </location>
</feature>
<feature type="domain" description="HNH" evidence="2">
    <location>
        <begin position="25"/>
        <end position="72"/>
    </location>
</feature>
<dbReference type="GO" id="GO:0004519">
    <property type="term" value="F:endonuclease activity"/>
    <property type="evidence" value="ECO:0007669"/>
    <property type="project" value="UniProtKB-KW"/>
</dbReference>
<keyword evidence="3" id="KW-0255">Endonuclease</keyword>
<dbReference type="Proteomes" id="UP000718278">
    <property type="component" value="Unassembled WGS sequence"/>
</dbReference>
<reference evidence="3 4" key="1">
    <citation type="submission" date="2020-10" db="EMBL/GenBank/DDBJ databases">
        <title>Genomic characterization of underground lake bacteria from Wind Cave National Park: Insight into the archetypical LuxI/LuxR and identification of LuxR solos.</title>
        <authorList>
            <person name="Wengert P.C."/>
            <person name="Savka M.A."/>
        </authorList>
    </citation>
    <scope>NUCLEOTIDE SEQUENCE [LARGE SCALE GENOMIC DNA]</scope>
    <source>
        <strain evidence="3 4">SD316</strain>
    </source>
</reference>
<dbReference type="InterPro" id="IPR002711">
    <property type="entry name" value="HNH"/>
</dbReference>
<protein>
    <submittedName>
        <fullName evidence="3">HNH endonuclease</fullName>
    </submittedName>
</protein>
<organism evidence="3 4">
    <name type="scientific">Brucella pituitosa</name>
    <dbReference type="NCBI Taxonomy" id="571256"/>
    <lineage>
        <taxon>Bacteria</taxon>
        <taxon>Pseudomonadati</taxon>
        <taxon>Pseudomonadota</taxon>
        <taxon>Alphaproteobacteria</taxon>
        <taxon>Hyphomicrobiales</taxon>
        <taxon>Brucellaceae</taxon>
        <taxon>Brucella/Ochrobactrum group</taxon>
        <taxon>Brucella</taxon>
    </lineage>
</organism>
<feature type="compositionally biased region" description="Basic and acidic residues" evidence="1">
    <location>
        <begin position="101"/>
        <end position="119"/>
    </location>
</feature>
<accession>A0ABS3JU56</accession>
<comment type="caution">
    <text evidence="3">The sequence shown here is derived from an EMBL/GenBank/DDBJ whole genome shotgun (WGS) entry which is preliminary data.</text>
</comment>
<evidence type="ECO:0000259" key="2">
    <source>
        <dbReference type="Pfam" id="PF01844"/>
    </source>
</evidence>
<evidence type="ECO:0000256" key="1">
    <source>
        <dbReference type="SAM" id="MobiDB-lite"/>
    </source>
</evidence>
<evidence type="ECO:0000313" key="3">
    <source>
        <dbReference type="EMBL" id="MBO1038194.1"/>
    </source>
</evidence>
<keyword evidence="3" id="KW-0378">Hydrolase</keyword>
<proteinExistence type="predicted"/>
<dbReference type="RefSeq" id="WP_207486269.1">
    <property type="nucleotide sequence ID" value="NZ_JADIJS010000001.1"/>
</dbReference>
<dbReference type="EMBL" id="JADIJS010000001">
    <property type="protein sequence ID" value="MBO1038194.1"/>
    <property type="molecule type" value="Genomic_DNA"/>
</dbReference>
<name>A0ABS3JU56_9HYPH</name>
<keyword evidence="3" id="KW-0540">Nuclease</keyword>
<evidence type="ECO:0000313" key="4">
    <source>
        <dbReference type="Proteomes" id="UP000718278"/>
    </source>
</evidence>
<keyword evidence="4" id="KW-1185">Reference proteome</keyword>